<accession>A0A4P7L4L3</accession>
<dbReference type="Gene3D" id="3.40.630.30">
    <property type="match status" value="1"/>
</dbReference>
<feature type="domain" description="N-acetyltransferase" evidence="1">
    <location>
        <begin position="175"/>
        <end position="318"/>
    </location>
</feature>
<reference evidence="2 3" key="1">
    <citation type="submission" date="2019-03" db="EMBL/GenBank/DDBJ databases">
        <title>Efficiently degradation of phenoxyalkanoic acid herbicides by Cupriavidus oxalaticus strain X32.</title>
        <authorList>
            <person name="Sheng X."/>
        </authorList>
    </citation>
    <scope>NUCLEOTIDE SEQUENCE [LARGE SCALE GENOMIC DNA]</scope>
    <source>
        <strain evidence="2 3">X32</strain>
    </source>
</reference>
<dbReference type="InterPro" id="IPR038740">
    <property type="entry name" value="BioF2-like_GNAT_dom"/>
</dbReference>
<dbReference type="KEGG" id="cox:E0W60_04070"/>
<organism evidence="2 3">
    <name type="scientific">Cupriavidus oxalaticus</name>
    <dbReference type="NCBI Taxonomy" id="96344"/>
    <lineage>
        <taxon>Bacteria</taxon>
        <taxon>Pseudomonadati</taxon>
        <taxon>Pseudomonadota</taxon>
        <taxon>Betaproteobacteria</taxon>
        <taxon>Burkholderiales</taxon>
        <taxon>Burkholderiaceae</taxon>
        <taxon>Cupriavidus</taxon>
    </lineage>
</organism>
<proteinExistence type="predicted"/>
<evidence type="ECO:0000313" key="2">
    <source>
        <dbReference type="EMBL" id="QBY50394.1"/>
    </source>
</evidence>
<sequence length="379" mass="42107">MQSILLQPGMPAWRETLARCHHDCHHTPGWYVAAERSERGSAAAVHVTDGSRDLLVPLVCRPLTNVSWDATSAYGYGGPVVSHGAPAGFADEALGAALALLRREGCVSWFIRMHPLLNADWRSRFGLVVEQGATVSIDLTKSPERLWQETQARHKRGINRARRAGVTARLDSDFATLPRFIRLYNETMTRLNASAYYFFDAQYYRTLVRSLGSDLLLFVAEEDDCVIGGALFTVSRESGIMQYHLAGWDWEYRHRQPSKTVIHAAREWGRLNRMSCLHLGGGLGSANDSLQEFKLGFSPDTHVYRTQRVVVDPERYVALSGGDKSTLDELDGYFPAYRRPGGRFGPALPSTLVARPSRQAKPEASDGGRGNADCLVEEV</sequence>
<dbReference type="Proteomes" id="UP000295294">
    <property type="component" value="Chromosome 1"/>
</dbReference>
<name>A0A4P7L4L3_9BURK</name>
<dbReference type="EMBL" id="CP038634">
    <property type="protein sequence ID" value="QBY50394.1"/>
    <property type="molecule type" value="Genomic_DNA"/>
</dbReference>
<dbReference type="InterPro" id="IPR050644">
    <property type="entry name" value="PG_Glycine_Bridge_Synth"/>
</dbReference>
<dbReference type="PROSITE" id="PS51186">
    <property type="entry name" value="GNAT"/>
    <property type="match status" value="1"/>
</dbReference>
<dbReference type="Pfam" id="PF13480">
    <property type="entry name" value="Acetyltransf_6"/>
    <property type="match status" value="1"/>
</dbReference>
<evidence type="ECO:0000313" key="3">
    <source>
        <dbReference type="Proteomes" id="UP000295294"/>
    </source>
</evidence>
<evidence type="ECO:0000259" key="1">
    <source>
        <dbReference type="PROSITE" id="PS51186"/>
    </source>
</evidence>
<dbReference type="GO" id="GO:0016747">
    <property type="term" value="F:acyltransferase activity, transferring groups other than amino-acyl groups"/>
    <property type="evidence" value="ECO:0007669"/>
    <property type="project" value="InterPro"/>
</dbReference>
<dbReference type="InterPro" id="IPR016181">
    <property type="entry name" value="Acyl_CoA_acyltransferase"/>
</dbReference>
<dbReference type="InterPro" id="IPR000182">
    <property type="entry name" value="GNAT_dom"/>
</dbReference>
<dbReference type="RefSeq" id="WP_135703114.1">
    <property type="nucleotide sequence ID" value="NZ_CP038634.1"/>
</dbReference>
<dbReference type="SUPFAM" id="SSF55729">
    <property type="entry name" value="Acyl-CoA N-acyltransferases (Nat)"/>
    <property type="match status" value="1"/>
</dbReference>
<keyword evidence="2" id="KW-0808">Transferase</keyword>
<dbReference type="PANTHER" id="PTHR36174:SF1">
    <property type="entry name" value="LIPID II:GLYCINE GLYCYLTRANSFERASE"/>
    <property type="match status" value="1"/>
</dbReference>
<protein>
    <submittedName>
        <fullName evidence="2">GNAT family N-acetyltransferase</fullName>
    </submittedName>
</protein>
<dbReference type="AlphaFoldDB" id="A0A4P7L4L3"/>
<gene>
    <name evidence="2" type="ORF">E0W60_04070</name>
</gene>
<dbReference type="OrthoDB" id="9785911at2"/>
<dbReference type="PANTHER" id="PTHR36174">
    <property type="entry name" value="LIPID II:GLYCINE GLYCYLTRANSFERASE"/>
    <property type="match status" value="1"/>
</dbReference>